<protein>
    <recommendedName>
        <fullName evidence="3">Sulfotransferase domain-containing protein</fullName>
    </recommendedName>
</protein>
<feature type="domain" description="Sulfotransferase" evidence="3">
    <location>
        <begin position="65"/>
        <end position="311"/>
    </location>
</feature>
<dbReference type="FunCoup" id="A0A5N4AEX6">
    <property type="interactions" value="27"/>
</dbReference>
<dbReference type="AlphaFoldDB" id="A0A5N4AEX6"/>
<dbReference type="EMBL" id="VVIM01000007">
    <property type="protein sequence ID" value="KAB0795859.1"/>
    <property type="molecule type" value="Genomic_DNA"/>
</dbReference>
<dbReference type="SUPFAM" id="SSF52540">
    <property type="entry name" value="P-loop containing nucleoside triphosphate hydrolases"/>
    <property type="match status" value="1"/>
</dbReference>
<sequence length="320" mass="37165">MRVIRLTMSLPNSRPLDNSCELNRMVKRLYTSPNKGFIEVGPCNVFMINNFEQVYDGIKNLTVYDDDVFLLGFPKSGTRWTQEMVWLICNDFDYEGAKETILTRRFPTLEFDGVTHYNINITKTISEMKRPRLLKTHLPWSLCPDDITSYSKKPKFIVVTRTPEDVCLSMFYHARTSQGFTGSFEEFCILFLAGKVMFGSYWSQVLSVWEQRDKHKMLFIRYEDMKEDLAAVIRQVAEFLGKNVPEEEMPRLVRHLSFDSLKVNPAFNNADLIAKFNGHCNPFVREGIVGGHKTAMTSEMIERFKIMKRKMFGDAGLCFD</sequence>
<reference evidence="4 5" key="1">
    <citation type="journal article" date="2018" name="Elife">
        <title>Firefly genomes illuminate parallel origins of bioluminescence in beetles.</title>
        <authorList>
            <person name="Fallon T.R."/>
            <person name="Lower S.E."/>
            <person name="Chang C.H."/>
            <person name="Bessho-Uehara M."/>
            <person name="Martin G.J."/>
            <person name="Bewick A.J."/>
            <person name="Behringer M."/>
            <person name="Debat H.J."/>
            <person name="Wong I."/>
            <person name="Day J.C."/>
            <person name="Suvorov A."/>
            <person name="Silva C.J."/>
            <person name="Stanger-Hall K.F."/>
            <person name="Hall D.W."/>
            <person name="Schmitz R.J."/>
            <person name="Nelson D.R."/>
            <person name="Lewis S.M."/>
            <person name="Shigenobu S."/>
            <person name="Bybee S.M."/>
            <person name="Larracuente A.M."/>
            <person name="Oba Y."/>
            <person name="Weng J.K."/>
        </authorList>
    </citation>
    <scope>NUCLEOTIDE SEQUENCE [LARGE SCALE GENOMIC DNA]</scope>
    <source>
        <strain evidence="4">1611_PpyrPB1</strain>
        <tissue evidence="4">Whole body</tissue>
    </source>
</reference>
<dbReference type="InterPro" id="IPR027417">
    <property type="entry name" value="P-loop_NTPase"/>
</dbReference>
<comment type="similarity">
    <text evidence="1">Belongs to the sulfotransferase 1 family.</text>
</comment>
<evidence type="ECO:0000256" key="1">
    <source>
        <dbReference type="ARBA" id="ARBA00005771"/>
    </source>
</evidence>
<accession>A0A5N4AEX6</accession>
<dbReference type="Proteomes" id="UP000327044">
    <property type="component" value="Unassembled WGS sequence"/>
</dbReference>
<dbReference type="OrthoDB" id="205623at2759"/>
<dbReference type="Pfam" id="PF00685">
    <property type="entry name" value="Sulfotransfer_1"/>
    <property type="match status" value="1"/>
</dbReference>
<dbReference type="PANTHER" id="PTHR11783">
    <property type="entry name" value="SULFOTRANSFERASE SULT"/>
    <property type="match status" value="1"/>
</dbReference>
<comment type="caution">
    <text evidence="4">The sequence shown here is derived from an EMBL/GenBank/DDBJ whole genome shotgun (WGS) entry which is preliminary data.</text>
</comment>
<evidence type="ECO:0000259" key="3">
    <source>
        <dbReference type="Pfam" id="PF00685"/>
    </source>
</evidence>
<gene>
    <name evidence="4" type="ORF">PPYR_09920</name>
</gene>
<evidence type="ECO:0000313" key="5">
    <source>
        <dbReference type="Proteomes" id="UP000327044"/>
    </source>
</evidence>
<dbReference type="GO" id="GO:0008146">
    <property type="term" value="F:sulfotransferase activity"/>
    <property type="evidence" value="ECO:0007669"/>
    <property type="project" value="InterPro"/>
</dbReference>
<keyword evidence="5" id="KW-1185">Reference proteome</keyword>
<evidence type="ECO:0000313" key="4">
    <source>
        <dbReference type="EMBL" id="KAB0795859.1"/>
    </source>
</evidence>
<evidence type="ECO:0000256" key="2">
    <source>
        <dbReference type="ARBA" id="ARBA00022679"/>
    </source>
</evidence>
<name>A0A5N4AEX6_PHOPY</name>
<organism evidence="4 5">
    <name type="scientific">Photinus pyralis</name>
    <name type="common">Common eastern firefly</name>
    <name type="synonym">Lampyris pyralis</name>
    <dbReference type="NCBI Taxonomy" id="7054"/>
    <lineage>
        <taxon>Eukaryota</taxon>
        <taxon>Metazoa</taxon>
        <taxon>Ecdysozoa</taxon>
        <taxon>Arthropoda</taxon>
        <taxon>Hexapoda</taxon>
        <taxon>Insecta</taxon>
        <taxon>Pterygota</taxon>
        <taxon>Neoptera</taxon>
        <taxon>Endopterygota</taxon>
        <taxon>Coleoptera</taxon>
        <taxon>Polyphaga</taxon>
        <taxon>Elateriformia</taxon>
        <taxon>Elateroidea</taxon>
        <taxon>Lampyridae</taxon>
        <taxon>Lampyrinae</taxon>
        <taxon>Photinus</taxon>
    </lineage>
</organism>
<dbReference type="Gene3D" id="3.40.50.300">
    <property type="entry name" value="P-loop containing nucleotide triphosphate hydrolases"/>
    <property type="match status" value="1"/>
</dbReference>
<proteinExistence type="inferred from homology"/>
<keyword evidence="2" id="KW-0808">Transferase</keyword>
<dbReference type="InParanoid" id="A0A5N4AEX6"/>
<dbReference type="InterPro" id="IPR000863">
    <property type="entry name" value="Sulfotransferase_dom"/>
</dbReference>